<protein>
    <submittedName>
        <fullName evidence="3">Alpha/beta hydrolase</fullName>
    </submittedName>
</protein>
<proteinExistence type="predicted"/>
<keyword evidence="1 3" id="KW-0378">Hydrolase</keyword>
<dbReference type="Proteomes" id="UP000179734">
    <property type="component" value="Unassembled WGS sequence"/>
</dbReference>
<feature type="domain" description="AB hydrolase-1" evidence="2">
    <location>
        <begin position="22"/>
        <end position="265"/>
    </location>
</feature>
<sequence length="281" mass="31093">MDRYRRGDLVFDVREAGPADGPVVVLLHGFPQHHTCWDAVIPRLTERGYRCLAPDQRGYSPGARPTRRRDYRLAELVEDAAALIDAAGAARVHLVGHDWGAAVAWGVAARHPKRLATVTPLSVPHPGAFTRALVTSRQGLASWYMLFFQLPWLPERLFLGAGGRAARLSRVLQAGGQTRDAAERDARAMTEPGALTAALNWYRALPFSDIRDVRQRITVPTMYLWSDHDPALAAAGARGCGRFVSAEYRFETLAGVSHWLMDERPDTVADLLLEWFAAHPA</sequence>
<evidence type="ECO:0000313" key="4">
    <source>
        <dbReference type="Proteomes" id="UP000179734"/>
    </source>
</evidence>
<dbReference type="RefSeq" id="WP_071029264.1">
    <property type="nucleotide sequence ID" value="NZ_MLQM01000184.1"/>
</dbReference>
<dbReference type="AlphaFoldDB" id="A0A1S1NAE9"/>
<dbReference type="Gene3D" id="3.40.50.1820">
    <property type="entry name" value="alpha/beta hydrolase"/>
    <property type="match status" value="1"/>
</dbReference>
<dbReference type="Pfam" id="PF00561">
    <property type="entry name" value="Abhydrolase_1"/>
    <property type="match status" value="1"/>
</dbReference>
<dbReference type="PRINTS" id="PR00412">
    <property type="entry name" value="EPOXHYDRLASE"/>
</dbReference>
<evidence type="ECO:0000313" key="3">
    <source>
        <dbReference type="EMBL" id="OHU95661.1"/>
    </source>
</evidence>
<keyword evidence="4" id="KW-1185">Reference proteome</keyword>
<dbReference type="PANTHER" id="PTHR43329">
    <property type="entry name" value="EPOXIDE HYDROLASE"/>
    <property type="match status" value="1"/>
</dbReference>
<name>A0A1S1NAE9_9MYCO</name>
<dbReference type="EMBL" id="MLQM01000184">
    <property type="protein sequence ID" value="OHU95661.1"/>
    <property type="molecule type" value="Genomic_DNA"/>
</dbReference>
<gene>
    <name evidence="3" type="ORF">BKN37_23040</name>
</gene>
<dbReference type="SUPFAM" id="SSF53474">
    <property type="entry name" value="alpha/beta-Hydrolases"/>
    <property type="match status" value="1"/>
</dbReference>
<dbReference type="InterPro" id="IPR000639">
    <property type="entry name" value="Epox_hydrolase-like"/>
</dbReference>
<evidence type="ECO:0000256" key="1">
    <source>
        <dbReference type="ARBA" id="ARBA00022801"/>
    </source>
</evidence>
<dbReference type="InterPro" id="IPR029058">
    <property type="entry name" value="AB_hydrolase_fold"/>
</dbReference>
<dbReference type="InterPro" id="IPR000073">
    <property type="entry name" value="AB_hydrolase_1"/>
</dbReference>
<reference evidence="3 4" key="1">
    <citation type="submission" date="2016-10" db="EMBL/GenBank/DDBJ databases">
        <title>Genome sequence of Mycobacterium talmonii.</title>
        <authorList>
            <person name="Greninger A.L."/>
            <person name="Elliott B."/>
            <person name="Vasireddy S."/>
            <person name="Vasireddy R."/>
        </authorList>
    </citation>
    <scope>NUCLEOTIDE SEQUENCE [LARGE SCALE GENOMIC DNA]</scope>
    <source>
        <strain evidence="4">NE-TNMC-100812</strain>
    </source>
</reference>
<organism evidence="3 4">
    <name type="scientific">Mycobacterium talmoniae</name>
    <dbReference type="NCBI Taxonomy" id="1858794"/>
    <lineage>
        <taxon>Bacteria</taxon>
        <taxon>Bacillati</taxon>
        <taxon>Actinomycetota</taxon>
        <taxon>Actinomycetes</taxon>
        <taxon>Mycobacteriales</taxon>
        <taxon>Mycobacteriaceae</taxon>
        <taxon>Mycobacterium</taxon>
    </lineage>
</organism>
<evidence type="ECO:0000259" key="2">
    <source>
        <dbReference type="Pfam" id="PF00561"/>
    </source>
</evidence>
<comment type="caution">
    <text evidence="3">The sequence shown here is derived from an EMBL/GenBank/DDBJ whole genome shotgun (WGS) entry which is preliminary data.</text>
</comment>
<dbReference type="GO" id="GO:0016787">
    <property type="term" value="F:hydrolase activity"/>
    <property type="evidence" value="ECO:0007669"/>
    <property type="project" value="UniProtKB-KW"/>
</dbReference>
<accession>A0A1S1NAE9</accession>